<proteinExistence type="inferred from homology"/>
<reference evidence="3 4" key="1">
    <citation type="submission" date="2017-06" db="EMBL/GenBank/DDBJ databases">
        <title>Whole Genome Sequences of Colwellia marinimaniae MTCD1.</title>
        <authorList>
            <person name="Kusumoto H."/>
            <person name="Inoue M."/>
            <person name="Tanikawa K."/>
            <person name="Maeji H."/>
            <person name="Cameron J.H."/>
            <person name="Bartlett D.H."/>
        </authorList>
    </citation>
    <scope>NUCLEOTIDE SEQUENCE [LARGE SCALE GENOMIC DNA]</scope>
    <source>
        <strain evidence="3 4">MTCD1</strain>
    </source>
</reference>
<dbReference type="Gene3D" id="3.40.800.20">
    <property type="entry name" value="Histone deacetylase domain"/>
    <property type="match status" value="1"/>
</dbReference>
<comment type="similarity">
    <text evidence="1">Belongs to the histone deacetylase family.</text>
</comment>
<accession>A0ABQ0MXN4</accession>
<sequence length="319" mass="34987">MPVGIIGHYRCGEHDMGEHHPENAKRLTAISDQLIRSGLDYVVRQFDSKPIDKSLLTLAHTQEYIDFVFDNAPNEAKGEEHFIVGADAVMNTKSLTAILYSAGAAVDAVDLVMDGTLSAAFCATRPPGHHAEHDKGMGFCFFNNVAIAAAYAKQKYALKRVAIVDFDVHHGNGTEDIIKNHFMATAKDDKGYLFCSSYQDPLYPFEVEESNTAPIINTPLAATTKGEQFREKLTAHWLPALHQFKPELIIISAGFDAHIEDDISQVSLTEGDYRWITDELKVIANKYGQGRIVSVLEGGYAPSALGRSVVAHINGLIGN</sequence>
<comment type="caution">
    <text evidence="3">The sequence shown here is derived from an EMBL/GenBank/DDBJ whole genome shotgun (WGS) entry which is preliminary data.</text>
</comment>
<keyword evidence="4" id="KW-1185">Reference proteome</keyword>
<evidence type="ECO:0000313" key="4">
    <source>
        <dbReference type="Proteomes" id="UP000197068"/>
    </source>
</evidence>
<feature type="domain" description="Histone deacetylase" evidence="2">
    <location>
        <begin position="20"/>
        <end position="315"/>
    </location>
</feature>
<dbReference type="PRINTS" id="PR01270">
    <property type="entry name" value="HDASUPER"/>
</dbReference>
<dbReference type="RefSeq" id="WP_057181435.1">
    <property type="nucleotide sequence ID" value="NZ_BDQM01000025.1"/>
</dbReference>
<dbReference type="PANTHER" id="PTHR10625:SF10">
    <property type="entry name" value="HISTONE DEACETYLASE HDAC1"/>
    <property type="match status" value="1"/>
</dbReference>
<evidence type="ECO:0000259" key="2">
    <source>
        <dbReference type="Pfam" id="PF00850"/>
    </source>
</evidence>
<organism evidence="3 4">
    <name type="scientific">Colwellia marinimaniae</name>
    <dbReference type="NCBI Taxonomy" id="1513592"/>
    <lineage>
        <taxon>Bacteria</taxon>
        <taxon>Pseudomonadati</taxon>
        <taxon>Pseudomonadota</taxon>
        <taxon>Gammaproteobacteria</taxon>
        <taxon>Alteromonadales</taxon>
        <taxon>Colwelliaceae</taxon>
        <taxon>Colwellia</taxon>
    </lineage>
</organism>
<dbReference type="InterPro" id="IPR000286">
    <property type="entry name" value="HDACs"/>
</dbReference>
<dbReference type="SUPFAM" id="SSF52768">
    <property type="entry name" value="Arginase/deacetylase"/>
    <property type="match status" value="1"/>
</dbReference>
<dbReference type="InterPro" id="IPR037138">
    <property type="entry name" value="His_deacetylse_dom_sf"/>
</dbReference>
<name>A0ABQ0MXN4_9GAMM</name>
<dbReference type="Proteomes" id="UP000197068">
    <property type="component" value="Unassembled WGS sequence"/>
</dbReference>
<protein>
    <submittedName>
        <fullName evidence="3">Histone deacetylase</fullName>
    </submittedName>
</protein>
<evidence type="ECO:0000313" key="3">
    <source>
        <dbReference type="EMBL" id="GAW97105.1"/>
    </source>
</evidence>
<dbReference type="InterPro" id="IPR023801">
    <property type="entry name" value="His_deacetylse_dom"/>
</dbReference>
<dbReference type="InterPro" id="IPR023696">
    <property type="entry name" value="Ureohydrolase_dom_sf"/>
</dbReference>
<dbReference type="EMBL" id="BDQM01000025">
    <property type="protein sequence ID" value="GAW97105.1"/>
    <property type="molecule type" value="Genomic_DNA"/>
</dbReference>
<dbReference type="Pfam" id="PF00850">
    <property type="entry name" value="Hist_deacetyl"/>
    <property type="match status" value="1"/>
</dbReference>
<dbReference type="CDD" id="cd11599">
    <property type="entry name" value="HDAC_classII_2"/>
    <property type="match status" value="1"/>
</dbReference>
<evidence type="ECO:0000256" key="1">
    <source>
        <dbReference type="ARBA" id="ARBA00005947"/>
    </source>
</evidence>
<dbReference type="PANTHER" id="PTHR10625">
    <property type="entry name" value="HISTONE DEACETYLASE HDAC1-RELATED"/>
    <property type="match status" value="1"/>
</dbReference>
<gene>
    <name evidence="3" type="ORF">MTCD1_02731</name>
</gene>